<accession>A0A9P4G9C6</accession>
<keyword evidence="1" id="KW-0732">Signal</keyword>
<reference evidence="2" key="1">
    <citation type="submission" date="2020-01" db="EMBL/GenBank/DDBJ databases">
        <authorList>
            <consortium name="DOE Joint Genome Institute"/>
            <person name="Haridas S."/>
            <person name="Albert R."/>
            <person name="Binder M."/>
            <person name="Bloem J."/>
            <person name="Labutti K."/>
            <person name="Salamov A."/>
            <person name="Andreopoulos B."/>
            <person name="Baker S.E."/>
            <person name="Barry K."/>
            <person name="Bills G."/>
            <person name="Bluhm B.H."/>
            <person name="Cannon C."/>
            <person name="Castanera R."/>
            <person name="Culley D.E."/>
            <person name="Daum C."/>
            <person name="Ezra D."/>
            <person name="Gonzalez J.B."/>
            <person name="Henrissat B."/>
            <person name="Kuo A."/>
            <person name="Liang C."/>
            <person name="Lipzen A."/>
            <person name="Lutzoni F."/>
            <person name="Magnuson J."/>
            <person name="Mondo S."/>
            <person name="Nolan M."/>
            <person name="Ohm R."/>
            <person name="Pangilinan J."/>
            <person name="Park H.-J."/>
            <person name="Ramirez L."/>
            <person name="Alfaro M."/>
            <person name="Sun H."/>
            <person name="Tritt A."/>
            <person name="Yoshinaga Y."/>
            <person name="Zwiers L.-H."/>
            <person name="Turgeon B.G."/>
            <person name="Goodwin S.B."/>
            <person name="Spatafora J.W."/>
            <person name="Crous P.W."/>
            <person name="Grigoriev I.V."/>
        </authorList>
    </citation>
    <scope>NUCLEOTIDE SEQUENCE</scope>
    <source>
        <strain evidence="2">CBS 394.84</strain>
    </source>
</reference>
<name>A0A9P4G9C6_9PLEO</name>
<feature type="chain" id="PRO_5040205306" description="Cyanovirin-N domain-containing protein" evidence="1">
    <location>
        <begin position="21"/>
        <end position="174"/>
    </location>
</feature>
<feature type="signal peptide" evidence="1">
    <location>
        <begin position="1"/>
        <end position="20"/>
    </location>
</feature>
<dbReference type="GeneID" id="63844419"/>
<evidence type="ECO:0000313" key="3">
    <source>
        <dbReference type="Proteomes" id="UP000800039"/>
    </source>
</evidence>
<dbReference type="AlphaFoldDB" id="A0A9P4G9C6"/>
<evidence type="ECO:0000256" key="1">
    <source>
        <dbReference type="SAM" id="SignalP"/>
    </source>
</evidence>
<gene>
    <name evidence="2" type="ORF">K460DRAFT_198483</name>
</gene>
<dbReference type="OrthoDB" id="3786906at2759"/>
<protein>
    <recommendedName>
        <fullName evidence="4">Cyanovirin-N domain-containing protein</fullName>
    </recommendedName>
</protein>
<evidence type="ECO:0008006" key="4">
    <source>
        <dbReference type="Google" id="ProtNLM"/>
    </source>
</evidence>
<dbReference type="Proteomes" id="UP000800039">
    <property type="component" value="Unassembled WGS sequence"/>
</dbReference>
<sequence length="174" mass="19005">MRFVASPLIAALTLLQDAASHESSTGIGNRRMLHYPEAARPRDGSIRVFSGDSDDDRSDAADHVLKLPNATDECHAKDRNICAELIIGKDSVNQQIRIDDNGCTAIKNAADVTAIKVFDCWCGLWNAADETACNNGDDEVVDELSNCAGLKTRKDRGWKLTPTHISCFRQTSKS</sequence>
<comment type="caution">
    <text evidence="2">The sequence shown here is derived from an EMBL/GenBank/DDBJ whole genome shotgun (WGS) entry which is preliminary data.</text>
</comment>
<evidence type="ECO:0000313" key="2">
    <source>
        <dbReference type="EMBL" id="KAF1841090.1"/>
    </source>
</evidence>
<organism evidence="2 3">
    <name type="scientific">Cucurbitaria berberidis CBS 394.84</name>
    <dbReference type="NCBI Taxonomy" id="1168544"/>
    <lineage>
        <taxon>Eukaryota</taxon>
        <taxon>Fungi</taxon>
        <taxon>Dikarya</taxon>
        <taxon>Ascomycota</taxon>
        <taxon>Pezizomycotina</taxon>
        <taxon>Dothideomycetes</taxon>
        <taxon>Pleosporomycetidae</taxon>
        <taxon>Pleosporales</taxon>
        <taxon>Pleosporineae</taxon>
        <taxon>Cucurbitariaceae</taxon>
        <taxon>Cucurbitaria</taxon>
    </lineage>
</organism>
<proteinExistence type="predicted"/>
<keyword evidence="3" id="KW-1185">Reference proteome</keyword>
<dbReference type="RefSeq" id="XP_040783653.1">
    <property type="nucleotide sequence ID" value="XM_040927167.1"/>
</dbReference>
<dbReference type="EMBL" id="ML976619">
    <property type="protein sequence ID" value="KAF1841090.1"/>
    <property type="molecule type" value="Genomic_DNA"/>
</dbReference>